<accession>A0A2V5JX25</accession>
<dbReference type="InterPro" id="IPR008930">
    <property type="entry name" value="Terpenoid_cyclase/PrenylTrfase"/>
</dbReference>
<keyword evidence="2" id="KW-1185">Reference proteome</keyword>
<organism evidence="1 2">
    <name type="scientific">Paenibacillus flagellatus</name>
    <dbReference type="NCBI Taxonomy" id="2211139"/>
    <lineage>
        <taxon>Bacteria</taxon>
        <taxon>Bacillati</taxon>
        <taxon>Bacillota</taxon>
        <taxon>Bacilli</taxon>
        <taxon>Bacillales</taxon>
        <taxon>Paenibacillaceae</taxon>
        <taxon>Paenibacillus</taxon>
    </lineage>
</organism>
<dbReference type="Proteomes" id="UP000247476">
    <property type="component" value="Unassembled WGS sequence"/>
</dbReference>
<name>A0A2V5JX25_9BACL</name>
<dbReference type="AlphaFoldDB" id="A0A2V5JX25"/>
<sequence length="590" mass="64903">MAPWAAKGARQTTMKHAFDIDAAIGRMRKTLRDAVPVIRGWMTPDGRLPDPYETIYSENYAPANAASVLASVCRNGDAPEAADPLDAMLARTAELLADKAGVSPFCRVFLYHYGLMAMLLAPPNVRVELIGRHGAAFAAYEDDCAVVNTNCAALQWAMELYADALGLRPADERLLAHRLSFIAEAQLESGFINDEVDEKMSHDGMPIAYHAFTLFLLASAFAVVERWPERHASTRSEAERIVRRGVDWLGRAITPDGTFAMVERSSYQTFTWGALTALLAYADPEGERYGASVAAAFASWLPYRHDDGTYGCTPNRLPHSLRTGYESYTHLNMYNLLGLTGVAVAERMLARRVRLSGAEALVPARDGGFVDPASGYAFFRNGGGFFGCALRMHNRQYAPAMQGFHFRLESRRVPIPEARLPGPHVPVDRLIREGVWEGYAVTDEAGVETFPDRKTNAEWTVVEDGIRLIDDRDALACTKTIAVAGDAIRWSYELQAKRPLRSCRHIVPVLVHDGRDALLVAARPEGGLQLRFGDASYELTCPESTSMEMELTRSLLSVSGVSAPIVIELPAPLETGAIVRWTTTLRLLPS</sequence>
<dbReference type="SUPFAM" id="SSF48239">
    <property type="entry name" value="Terpenoid cyclases/Protein prenyltransferases"/>
    <property type="match status" value="1"/>
</dbReference>
<reference evidence="1 2" key="1">
    <citation type="submission" date="2018-05" db="EMBL/GenBank/DDBJ databases">
        <title>Paenibacillus flagellatus sp. nov., isolated from selenium mineral soil.</title>
        <authorList>
            <person name="Dai X."/>
        </authorList>
    </citation>
    <scope>NUCLEOTIDE SEQUENCE [LARGE SCALE GENOMIC DNA]</scope>
    <source>
        <strain evidence="1 2">DXL2</strain>
    </source>
</reference>
<comment type="caution">
    <text evidence="1">The sequence shown here is derived from an EMBL/GenBank/DDBJ whole genome shotgun (WGS) entry which is preliminary data.</text>
</comment>
<evidence type="ECO:0008006" key="3">
    <source>
        <dbReference type="Google" id="ProtNLM"/>
    </source>
</evidence>
<evidence type="ECO:0000313" key="2">
    <source>
        <dbReference type="Proteomes" id="UP000247476"/>
    </source>
</evidence>
<evidence type="ECO:0000313" key="1">
    <source>
        <dbReference type="EMBL" id="PYI51395.1"/>
    </source>
</evidence>
<proteinExistence type="predicted"/>
<gene>
    <name evidence="1" type="ORF">DLM86_25590</name>
</gene>
<protein>
    <recommendedName>
        <fullName evidence="3">Heparinase</fullName>
    </recommendedName>
</protein>
<dbReference type="Gene3D" id="1.50.10.20">
    <property type="match status" value="1"/>
</dbReference>
<dbReference type="EMBL" id="QJVJ01000013">
    <property type="protein sequence ID" value="PYI51395.1"/>
    <property type="molecule type" value="Genomic_DNA"/>
</dbReference>